<dbReference type="CDD" id="cd01166">
    <property type="entry name" value="KdgK"/>
    <property type="match status" value="1"/>
</dbReference>
<keyword evidence="4 7" id="KW-0418">Kinase</keyword>
<feature type="domain" description="Carbohydrate kinase PfkB" evidence="6">
    <location>
        <begin position="16"/>
        <end position="309"/>
    </location>
</feature>
<name>A0A6J4PJC2_9ACTN</name>
<keyword evidence="3" id="KW-0547">Nucleotide-binding</keyword>
<dbReference type="SUPFAM" id="SSF53613">
    <property type="entry name" value="Ribokinase-like"/>
    <property type="match status" value="1"/>
</dbReference>
<dbReference type="EC" id="2.7.1.45" evidence="7"/>
<evidence type="ECO:0000256" key="1">
    <source>
        <dbReference type="ARBA" id="ARBA00010688"/>
    </source>
</evidence>
<reference evidence="7" key="1">
    <citation type="submission" date="2020-02" db="EMBL/GenBank/DDBJ databases">
        <authorList>
            <person name="Meier V. D."/>
        </authorList>
    </citation>
    <scope>NUCLEOTIDE SEQUENCE</scope>
    <source>
        <strain evidence="7">AVDCRST_MAG75</strain>
    </source>
</reference>
<dbReference type="InterPro" id="IPR050306">
    <property type="entry name" value="PfkB_Carbo_kinase"/>
</dbReference>
<dbReference type="GO" id="GO:0008673">
    <property type="term" value="F:2-dehydro-3-deoxygluconokinase activity"/>
    <property type="evidence" value="ECO:0007669"/>
    <property type="project" value="UniProtKB-EC"/>
</dbReference>
<dbReference type="Pfam" id="PF00294">
    <property type="entry name" value="PfkB"/>
    <property type="match status" value="1"/>
</dbReference>
<accession>A0A6J4PJC2</accession>
<dbReference type="InterPro" id="IPR011611">
    <property type="entry name" value="PfkB_dom"/>
</dbReference>
<dbReference type="Gene3D" id="3.40.1190.20">
    <property type="match status" value="1"/>
</dbReference>
<evidence type="ECO:0000256" key="5">
    <source>
        <dbReference type="ARBA" id="ARBA00022840"/>
    </source>
</evidence>
<evidence type="ECO:0000256" key="2">
    <source>
        <dbReference type="ARBA" id="ARBA00022679"/>
    </source>
</evidence>
<keyword evidence="5" id="KW-0067">ATP-binding</keyword>
<dbReference type="PANTHER" id="PTHR43085:SF1">
    <property type="entry name" value="PSEUDOURIDINE KINASE-RELATED"/>
    <property type="match status" value="1"/>
</dbReference>
<sequence>MSMDIPVGSLQPSTAEIVTFGEAMTLLLATDDLPLLVADRLGIGIAGAESNLATGLARLGHQVAYFGRVGADVFGERIRRGLRAEGIDVSYLISDPELPTGLLIRDSTPGRPITVNYRRAGSAASATSVADIPRDVIEQARVLHATGITAALSPSAYETTLEAMTLAREAGVTVTFDPNIRLRLADIDRWRQIIDVLARQADIVFTGADESKLICVEEDPAEWYTERGATIVVVKDGVNGATEYGPEGTVHEGARTVTAVDPVGAGDAFNAGWLSAWLHGLPEVDRLRQGSAVASLVVATRGDSTGLPDATIRNAILADSQDIDR</sequence>
<keyword evidence="2 7" id="KW-0808">Transferase</keyword>
<proteinExistence type="inferred from homology"/>
<dbReference type="EMBL" id="CADCUO010000232">
    <property type="protein sequence ID" value="CAA9417583.1"/>
    <property type="molecule type" value="Genomic_DNA"/>
</dbReference>
<evidence type="ECO:0000259" key="6">
    <source>
        <dbReference type="Pfam" id="PF00294"/>
    </source>
</evidence>
<evidence type="ECO:0000256" key="4">
    <source>
        <dbReference type="ARBA" id="ARBA00022777"/>
    </source>
</evidence>
<evidence type="ECO:0000313" key="7">
    <source>
        <dbReference type="EMBL" id="CAA9417583.1"/>
    </source>
</evidence>
<evidence type="ECO:0000256" key="3">
    <source>
        <dbReference type="ARBA" id="ARBA00022741"/>
    </source>
</evidence>
<protein>
    <submittedName>
        <fullName evidence="7">2-dehydro-3-deoxygluconate kinase</fullName>
        <ecNumber evidence="7">2.7.1.45</ecNumber>
    </submittedName>
</protein>
<comment type="similarity">
    <text evidence="1">Belongs to the carbohydrate kinase PfkB family.</text>
</comment>
<organism evidence="7">
    <name type="scientific">uncultured Propionibacteriaceae bacterium</name>
    <dbReference type="NCBI Taxonomy" id="257457"/>
    <lineage>
        <taxon>Bacteria</taxon>
        <taxon>Bacillati</taxon>
        <taxon>Actinomycetota</taxon>
        <taxon>Actinomycetes</taxon>
        <taxon>Propionibacteriales</taxon>
        <taxon>Propionibacteriaceae</taxon>
        <taxon>environmental samples</taxon>
    </lineage>
</organism>
<dbReference type="GO" id="GO:0005524">
    <property type="term" value="F:ATP binding"/>
    <property type="evidence" value="ECO:0007669"/>
    <property type="project" value="UniProtKB-KW"/>
</dbReference>
<dbReference type="PANTHER" id="PTHR43085">
    <property type="entry name" value="HEXOKINASE FAMILY MEMBER"/>
    <property type="match status" value="1"/>
</dbReference>
<dbReference type="InterPro" id="IPR029056">
    <property type="entry name" value="Ribokinase-like"/>
</dbReference>
<dbReference type="AlphaFoldDB" id="A0A6J4PJC2"/>
<gene>
    <name evidence="7" type="ORF">AVDCRST_MAG75-3218</name>
</gene>